<evidence type="ECO:0000259" key="1">
    <source>
        <dbReference type="Pfam" id="PF00561"/>
    </source>
</evidence>
<dbReference type="PANTHER" id="PTHR43433">
    <property type="entry name" value="HYDROLASE, ALPHA/BETA FOLD FAMILY PROTEIN"/>
    <property type="match status" value="1"/>
</dbReference>
<gene>
    <name evidence="2" type="ORF">KO481_24075</name>
</gene>
<dbReference type="PRINTS" id="PR00111">
    <property type="entry name" value="ABHYDROLASE"/>
</dbReference>
<organism evidence="2 3">
    <name type="scientific">Nocardia albiluteola</name>
    <dbReference type="NCBI Taxonomy" id="2842303"/>
    <lineage>
        <taxon>Bacteria</taxon>
        <taxon>Bacillati</taxon>
        <taxon>Actinomycetota</taxon>
        <taxon>Actinomycetes</taxon>
        <taxon>Mycobacteriales</taxon>
        <taxon>Nocardiaceae</taxon>
        <taxon>Nocardia</taxon>
    </lineage>
</organism>
<dbReference type="Pfam" id="PF00561">
    <property type="entry name" value="Abhydrolase_1"/>
    <property type="match status" value="1"/>
</dbReference>
<protein>
    <submittedName>
        <fullName evidence="2">Alpha/beta hydrolase</fullName>
    </submittedName>
</protein>
<dbReference type="InterPro" id="IPR050471">
    <property type="entry name" value="AB_hydrolase"/>
</dbReference>
<dbReference type="InterPro" id="IPR029058">
    <property type="entry name" value="AB_hydrolase_fold"/>
</dbReference>
<dbReference type="EMBL" id="JAHKNI010000008">
    <property type="protein sequence ID" value="MBU3064596.1"/>
    <property type="molecule type" value="Genomic_DNA"/>
</dbReference>
<accession>A0ABS6B2S5</accession>
<feature type="domain" description="AB hydrolase-1" evidence="1">
    <location>
        <begin position="22"/>
        <end position="259"/>
    </location>
</feature>
<evidence type="ECO:0000313" key="2">
    <source>
        <dbReference type="EMBL" id="MBU3064596.1"/>
    </source>
</evidence>
<evidence type="ECO:0000313" key="3">
    <source>
        <dbReference type="Proteomes" id="UP000733379"/>
    </source>
</evidence>
<keyword evidence="2" id="KW-0378">Hydrolase</keyword>
<dbReference type="SUPFAM" id="SSF53474">
    <property type="entry name" value="alpha/beta-Hydrolases"/>
    <property type="match status" value="1"/>
</dbReference>
<dbReference type="RefSeq" id="WP_215919905.1">
    <property type="nucleotide sequence ID" value="NZ_JAHKNI010000008.1"/>
</dbReference>
<dbReference type="Gene3D" id="3.40.50.1820">
    <property type="entry name" value="alpha/beta hydrolase"/>
    <property type="match status" value="1"/>
</dbReference>
<comment type="caution">
    <text evidence="2">The sequence shown here is derived from an EMBL/GenBank/DDBJ whole genome shotgun (WGS) entry which is preliminary data.</text>
</comment>
<dbReference type="GO" id="GO:0016787">
    <property type="term" value="F:hydrolase activity"/>
    <property type="evidence" value="ECO:0007669"/>
    <property type="project" value="UniProtKB-KW"/>
</dbReference>
<sequence>MPYLTVAADVNIFYKDWGTGTPVVFLHSWSLSSAMWQYEMVRLAEAGLRTVAYDRRGHGRSEQPWGGYDFDTLADDLQSVLQQLDLREVTLVGHSTGTAEIVRYLARHGSERVARIALVSSALPYMTKTEDNPLGMEPESFDALRTMWRNDVPGWIRAVSEPFFGVGLPENTISQALIDWTVADANSVATNAMLGLSHSVTETDHRDDLRAIDVPALVVHGADDPFNPLNLCGQLTAELIPGSELKVYENASHGLHLTHMDQLSTDLLEFIKTGCL</sequence>
<dbReference type="PANTHER" id="PTHR43433:SF3">
    <property type="entry name" value="NON-HEME CHLOROPEROXIDASE"/>
    <property type="match status" value="1"/>
</dbReference>
<dbReference type="InterPro" id="IPR000073">
    <property type="entry name" value="AB_hydrolase_1"/>
</dbReference>
<name>A0ABS6B2S5_9NOCA</name>
<reference evidence="2 3" key="1">
    <citation type="submission" date="2021-06" db="EMBL/GenBank/DDBJ databases">
        <title>Actinomycetes sequencing.</title>
        <authorList>
            <person name="Shan Q."/>
        </authorList>
    </citation>
    <scope>NUCLEOTIDE SEQUENCE [LARGE SCALE GENOMIC DNA]</scope>
    <source>
        <strain evidence="2 3">NEAU-G5</strain>
    </source>
</reference>
<dbReference type="Proteomes" id="UP000733379">
    <property type="component" value="Unassembled WGS sequence"/>
</dbReference>
<proteinExistence type="predicted"/>
<keyword evidence="3" id="KW-1185">Reference proteome</keyword>